<dbReference type="PANTHER" id="PTHR12526:SF600">
    <property type="entry name" value="GLYCOSYL TRANSFERASE GROUP 1"/>
    <property type="match status" value="1"/>
</dbReference>
<protein>
    <submittedName>
        <fullName evidence="1">Glycosyltransferase</fullName>
        <ecNumber evidence="1">2.4.-.-</ecNumber>
    </submittedName>
</protein>
<dbReference type="SUPFAM" id="SSF53756">
    <property type="entry name" value="UDP-Glycosyltransferase/glycogen phosphorylase"/>
    <property type="match status" value="1"/>
</dbReference>
<keyword evidence="1" id="KW-0808">Transferase</keyword>
<dbReference type="CDD" id="cd03801">
    <property type="entry name" value="GT4_PimA-like"/>
    <property type="match status" value="1"/>
</dbReference>
<dbReference type="GO" id="GO:0016757">
    <property type="term" value="F:glycosyltransferase activity"/>
    <property type="evidence" value="ECO:0007669"/>
    <property type="project" value="UniProtKB-KW"/>
</dbReference>
<dbReference type="Pfam" id="PF13692">
    <property type="entry name" value="Glyco_trans_1_4"/>
    <property type="match status" value="1"/>
</dbReference>
<keyword evidence="1" id="KW-0328">Glycosyltransferase</keyword>
<evidence type="ECO:0000313" key="1">
    <source>
        <dbReference type="EMBL" id="WRL44257.1"/>
    </source>
</evidence>
<keyword evidence="2" id="KW-1185">Reference proteome</keyword>
<reference evidence="1 2" key="1">
    <citation type="submission" date="2023-12" db="EMBL/GenBank/DDBJ databases">
        <title>A. evansii MAY27, complete genome.</title>
        <authorList>
            <person name="Wang Y."/>
        </authorList>
    </citation>
    <scope>NUCLEOTIDE SEQUENCE [LARGE SCALE GENOMIC DNA]</scope>
    <source>
        <strain evidence="1 2">MAY27</strain>
    </source>
</reference>
<dbReference type="Proteomes" id="UP001626593">
    <property type="component" value="Chromosome"/>
</dbReference>
<organism evidence="1 2">
    <name type="scientific">Aromatoleum evansii</name>
    <name type="common">Azoarcus evansii</name>
    <dbReference type="NCBI Taxonomy" id="59406"/>
    <lineage>
        <taxon>Bacteria</taxon>
        <taxon>Pseudomonadati</taxon>
        <taxon>Pseudomonadota</taxon>
        <taxon>Betaproteobacteria</taxon>
        <taxon>Rhodocyclales</taxon>
        <taxon>Rhodocyclaceae</taxon>
        <taxon>Aromatoleum</taxon>
    </lineage>
</organism>
<accession>A0ABZ1AI30</accession>
<sequence>MKILVVAPFLSGLDSGNGGGVVTFRQIAALASQHAVSFLSFSGVMARDIEEKCTQALAQVCEGVETVPLIIDRIRVAKAAFGSLSLSKPHLAALCWQASMQGALREHLARLKPDVVWIQFPQMAQYVTLCGDTPCIMDVQDAYTLSGFRQARRMRGIGGVRAWLDWVCWARYEARQYARFSAVLTLSEQDANVLCAMNPRSQTLSMGLPLTEGVPPASAPVPMRVGFAGAFGHRPNREGLQWFLDQVWPRVLARVPNASFVVAGRNPPPEFVARAGEGVSFSGFVPDIFAFYASNSVTVVPLVSGGGVKIKTVEAMLAGSAVVATRIGAEGTGARHGQEMLVEDEPAAFADAIVRVLQDASLRGYLADAARSHAGSRFATEAWRALIADIFSRVVKSHGEH</sequence>
<evidence type="ECO:0000313" key="2">
    <source>
        <dbReference type="Proteomes" id="UP001626593"/>
    </source>
</evidence>
<dbReference type="RefSeq" id="WP_407277705.1">
    <property type="nucleotide sequence ID" value="NZ_CP141259.1"/>
</dbReference>
<proteinExistence type="predicted"/>
<name>A0ABZ1AI30_AROEV</name>
<dbReference type="EC" id="2.4.-.-" evidence="1"/>
<dbReference type="EMBL" id="CP141259">
    <property type="protein sequence ID" value="WRL44257.1"/>
    <property type="molecule type" value="Genomic_DNA"/>
</dbReference>
<dbReference type="Gene3D" id="3.40.50.2000">
    <property type="entry name" value="Glycogen Phosphorylase B"/>
    <property type="match status" value="2"/>
</dbReference>
<dbReference type="PANTHER" id="PTHR12526">
    <property type="entry name" value="GLYCOSYLTRANSFERASE"/>
    <property type="match status" value="1"/>
</dbReference>
<gene>
    <name evidence="1" type="ORF">U5817_13670</name>
</gene>